<evidence type="ECO:0000313" key="1">
    <source>
        <dbReference type="EMBL" id="MEJ8304454.1"/>
    </source>
</evidence>
<organism evidence="1 2">
    <name type="scientific">Saccharibacillus sacchari</name>
    <dbReference type="NCBI Taxonomy" id="456493"/>
    <lineage>
        <taxon>Bacteria</taxon>
        <taxon>Bacillati</taxon>
        <taxon>Bacillota</taxon>
        <taxon>Bacilli</taxon>
        <taxon>Bacillales</taxon>
        <taxon>Paenibacillaceae</taxon>
        <taxon>Saccharibacillus</taxon>
    </lineage>
</organism>
<accession>A0ACC6PC44</accession>
<dbReference type="Proteomes" id="UP001380953">
    <property type="component" value="Unassembled WGS sequence"/>
</dbReference>
<name>A0ACC6PC44_9BACL</name>
<comment type="caution">
    <text evidence="1">The sequence shown here is derived from an EMBL/GenBank/DDBJ whole genome shotgun (WGS) entry which is preliminary data.</text>
</comment>
<evidence type="ECO:0000313" key="2">
    <source>
        <dbReference type="Proteomes" id="UP001380953"/>
    </source>
</evidence>
<dbReference type="EMBL" id="JBBKAR010000033">
    <property type="protein sequence ID" value="MEJ8304454.1"/>
    <property type="molecule type" value="Genomic_DNA"/>
</dbReference>
<sequence>MTQTSSLYWLHTLSPLHVGNGEGVGVIDMPIMREKVTEWPLIPGSSMKGVQRDFYKTQWRNEAWLKEAFGTGGDQDANAGALVMTDGRILAFPVASRYGTFAYVTCPLVLRRLRRDTEAAGQDLEKIKLEGLQEFANQIDTGVQSWVTKTSVIISDASKNVAEVYLDEFAASSRKEERFDTWAANIGKLLFDSEDEQKIWQERVVLVSDDAFQYFVTMCCEVTPRIRILTETKTVDNGALWNEEYVPTEALFYGLIWCDQRNSSAKVNLLFELKASSILQIGGNATVGKGRVRCKIDAGGTI</sequence>
<keyword evidence="2" id="KW-1185">Reference proteome</keyword>
<protein>
    <submittedName>
        <fullName evidence="1">Type III-B CRISPR module RAMP protein Cmr4</fullName>
    </submittedName>
</protein>
<gene>
    <name evidence="1" type="primary">cmr4</name>
    <name evidence="1" type="ORF">WKI47_11170</name>
</gene>
<proteinExistence type="predicted"/>
<reference evidence="1" key="1">
    <citation type="submission" date="2024-03" db="EMBL/GenBank/DDBJ databases">
        <title>Whole genome sequecning of epiphytes from Marcgravia umbellata leaves.</title>
        <authorList>
            <person name="Kumar G."/>
            <person name="Savka M.A."/>
        </authorList>
    </citation>
    <scope>NUCLEOTIDE SEQUENCE</scope>
    <source>
        <strain evidence="1">RIT_BL5</strain>
    </source>
</reference>